<dbReference type="InterPro" id="IPR036565">
    <property type="entry name" value="Mur-like_cat_sf"/>
</dbReference>
<dbReference type="GO" id="GO:0008841">
    <property type="term" value="F:dihydrofolate synthase activity"/>
    <property type="evidence" value="ECO:0007669"/>
    <property type="project" value="UniProtKB-EC"/>
</dbReference>
<dbReference type="NCBIfam" id="NF008101">
    <property type="entry name" value="PRK10846.1"/>
    <property type="match status" value="1"/>
</dbReference>
<dbReference type="InterPro" id="IPR001645">
    <property type="entry name" value="Folylpolyglutamate_synth"/>
</dbReference>
<comment type="subunit">
    <text evidence="6">Monomer.</text>
</comment>
<reference evidence="21 22" key="1">
    <citation type="submission" date="2019-03" db="EMBL/GenBank/DDBJ databases">
        <title>The genome sequence of Candidatus Serratia symbiotica strain IS.</title>
        <authorList>
            <person name="Nikoh N."/>
            <person name="Koga R."/>
            <person name="Oshima K."/>
            <person name="Hattori M."/>
            <person name="Fukatsu T."/>
        </authorList>
    </citation>
    <scope>NUCLEOTIDE SEQUENCE [LARGE SCALE GENOMIC DNA]</scope>
    <source>
        <strain evidence="21 22">IS</strain>
    </source>
</reference>
<comment type="cofactor">
    <cofactor evidence="1">
        <name>Mg(2+)</name>
        <dbReference type="ChEBI" id="CHEBI:18420"/>
    </cofactor>
</comment>
<evidence type="ECO:0000256" key="14">
    <source>
        <dbReference type="ARBA" id="ARBA00047493"/>
    </source>
</evidence>
<gene>
    <name evidence="21" type="primary">folC</name>
    <name evidence="21" type="ORF">SSYIS1_15470</name>
</gene>
<evidence type="ECO:0000256" key="1">
    <source>
        <dbReference type="ARBA" id="ARBA00001946"/>
    </source>
</evidence>
<dbReference type="FunFam" id="3.90.190.20:FF:000005">
    <property type="entry name" value="Dihydrofolate synthase/folylpolyglutamate synthase"/>
    <property type="match status" value="1"/>
</dbReference>
<keyword evidence="11 18" id="KW-0067">ATP-binding</keyword>
<evidence type="ECO:0000256" key="7">
    <source>
        <dbReference type="ARBA" id="ARBA00019357"/>
    </source>
</evidence>
<dbReference type="AlphaFoldDB" id="A0A455VMZ1"/>
<dbReference type="GO" id="GO:0004326">
    <property type="term" value="F:tetrahydrofolylpolyglutamate synthase activity"/>
    <property type="evidence" value="ECO:0007669"/>
    <property type="project" value="UniProtKB-EC"/>
</dbReference>
<comment type="pathway">
    <text evidence="4">Cofactor biosynthesis; tetrahydrofolylpolyglutamate biosynthesis.</text>
</comment>
<evidence type="ECO:0000256" key="10">
    <source>
        <dbReference type="ARBA" id="ARBA00022741"/>
    </source>
</evidence>
<evidence type="ECO:0000256" key="2">
    <source>
        <dbReference type="ARBA" id="ARBA00002714"/>
    </source>
</evidence>
<dbReference type="GO" id="GO:0046654">
    <property type="term" value="P:tetrahydrofolate biosynthetic process"/>
    <property type="evidence" value="ECO:0007669"/>
    <property type="project" value="UniProtKB-UniPathway"/>
</dbReference>
<dbReference type="Gene3D" id="3.40.1190.10">
    <property type="entry name" value="Mur-like, catalytic domain"/>
    <property type="match status" value="1"/>
</dbReference>
<evidence type="ECO:0000256" key="18">
    <source>
        <dbReference type="PIRNR" id="PIRNR001563"/>
    </source>
</evidence>
<sequence>MGGLRINEPSPVMALMQNHPIPQATSPLNEWLYYLEHLHSQAIELGLERVQRVAAHLELLTPAATVFTVAGTNGKGTTCRMLEAMLLTAGLRVGVYSSPHLVRYTERVRIQGEELNEAEFSHSFAAIENGRGETSLTYFEFGTLSALHLFKQARLDVVILEVGLGGRLDATNIVEPSVAVITSIALDHTDWLGNDRESIGSEKAGIFRSGKPAVVGEADMPASIQQVAEALGAPLYRNGVAWSYSEQGEHWQWQGGETLLAGLPMPNVPLVNAATALAALSYSSLDIDHRAIHAGLQQAMLPGRFQLVCQEPRLILDVAHNPHAASYLAGRLAKLPRNGGKVRAVVAMLSDKDIAGTLACLRAQVDQWYCAPLDEPRGARAELLAQHLMQPRQFIDVETAWRQAMQDADKQDIIIVCGSFHTVAQVMVALDERRGV</sequence>
<keyword evidence="12" id="KW-0460">Magnesium</keyword>
<evidence type="ECO:0000256" key="6">
    <source>
        <dbReference type="ARBA" id="ARBA00011245"/>
    </source>
</evidence>
<keyword evidence="8 18" id="KW-0436">Ligase</keyword>
<dbReference type="GO" id="GO:0046656">
    <property type="term" value="P:folic acid biosynthetic process"/>
    <property type="evidence" value="ECO:0007669"/>
    <property type="project" value="UniProtKB-KW"/>
</dbReference>
<evidence type="ECO:0000256" key="11">
    <source>
        <dbReference type="ARBA" id="ARBA00022840"/>
    </source>
</evidence>
<dbReference type="Proteomes" id="UP000324392">
    <property type="component" value="Chromosome"/>
</dbReference>
<organism evidence="21 22">
    <name type="scientific">Serratia symbiotica</name>
    <dbReference type="NCBI Taxonomy" id="138074"/>
    <lineage>
        <taxon>Bacteria</taxon>
        <taxon>Pseudomonadati</taxon>
        <taxon>Pseudomonadota</taxon>
        <taxon>Gammaproteobacteria</taxon>
        <taxon>Enterobacterales</taxon>
        <taxon>Yersiniaceae</taxon>
        <taxon>Serratia</taxon>
    </lineage>
</organism>
<keyword evidence="9" id="KW-0479">Metal-binding</keyword>
<evidence type="ECO:0000256" key="13">
    <source>
        <dbReference type="ARBA" id="ARBA00022909"/>
    </source>
</evidence>
<comment type="function">
    <text evidence="2 18">Functions in two distinct reactions of the de novo folate biosynthetic pathway. Catalyzes the addition of a glutamate residue to dihydropteroate (7,8-dihydropteroate or H2Pte) to form dihydrofolate (7,8-dihydrofolate monoglutamate or H2Pte-Glu). Also catalyzes successive additions of L-glutamate to tetrahydrofolate or 10-formyltetrahydrofolate or 5,10-methylenetetrahydrofolate, leading to folylpolyglutamate derivatives.</text>
</comment>
<dbReference type="InterPro" id="IPR036615">
    <property type="entry name" value="Mur_ligase_C_dom_sf"/>
</dbReference>
<dbReference type="SUPFAM" id="SSF53244">
    <property type="entry name" value="MurD-like peptide ligases, peptide-binding domain"/>
    <property type="match status" value="1"/>
</dbReference>
<dbReference type="FunFam" id="3.40.1190.10:FF:000004">
    <property type="entry name" value="Dihydrofolate synthase/folylpolyglutamate synthase"/>
    <property type="match status" value="1"/>
</dbReference>
<protein>
    <recommendedName>
        <fullName evidence="7 18">Dihydrofolate synthase/folylpolyglutamate synthase</fullName>
    </recommendedName>
</protein>
<evidence type="ECO:0000256" key="15">
    <source>
        <dbReference type="ARBA" id="ARBA00047808"/>
    </source>
</evidence>
<evidence type="ECO:0000259" key="19">
    <source>
        <dbReference type="Pfam" id="PF02875"/>
    </source>
</evidence>
<evidence type="ECO:0000256" key="17">
    <source>
        <dbReference type="ARBA" id="ARBA00049161"/>
    </source>
</evidence>
<comment type="catalytic activity">
    <reaction evidence="14">
        <text>(6S)-5,6,7,8-tetrahydrofolyl-(gamma-L-Glu)(n) + L-glutamate + ATP = (6S)-5,6,7,8-tetrahydrofolyl-(gamma-L-Glu)(n+1) + ADP + phosphate + H(+)</text>
        <dbReference type="Rhea" id="RHEA:10580"/>
        <dbReference type="Rhea" id="RHEA-COMP:14738"/>
        <dbReference type="Rhea" id="RHEA-COMP:14740"/>
        <dbReference type="ChEBI" id="CHEBI:15378"/>
        <dbReference type="ChEBI" id="CHEBI:29985"/>
        <dbReference type="ChEBI" id="CHEBI:30616"/>
        <dbReference type="ChEBI" id="CHEBI:43474"/>
        <dbReference type="ChEBI" id="CHEBI:141005"/>
        <dbReference type="ChEBI" id="CHEBI:456216"/>
        <dbReference type="EC" id="6.3.2.17"/>
    </reaction>
</comment>
<evidence type="ECO:0000256" key="9">
    <source>
        <dbReference type="ARBA" id="ARBA00022723"/>
    </source>
</evidence>
<evidence type="ECO:0000313" key="22">
    <source>
        <dbReference type="Proteomes" id="UP000324392"/>
    </source>
</evidence>
<proteinExistence type="inferred from homology"/>
<comment type="catalytic activity">
    <reaction evidence="17">
        <text>7,8-dihydropteroate + L-glutamate + ATP = 7,8-dihydrofolate + ADP + phosphate + H(+)</text>
        <dbReference type="Rhea" id="RHEA:23584"/>
        <dbReference type="ChEBI" id="CHEBI:15378"/>
        <dbReference type="ChEBI" id="CHEBI:17839"/>
        <dbReference type="ChEBI" id="CHEBI:29985"/>
        <dbReference type="ChEBI" id="CHEBI:30616"/>
        <dbReference type="ChEBI" id="CHEBI:43474"/>
        <dbReference type="ChEBI" id="CHEBI:57451"/>
        <dbReference type="ChEBI" id="CHEBI:456216"/>
        <dbReference type="EC" id="6.3.2.12"/>
    </reaction>
</comment>
<dbReference type="InterPro" id="IPR018109">
    <property type="entry name" value="Folylpolyglutamate_synth_CS"/>
</dbReference>
<dbReference type="PANTHER" id="PTHR11136:SF0">
    <property type="entry name" value="DIHYDROFOLATE SYNTHETASE-RELATED"/>
    <property type="match status" value="1"/>
</dbReference>
<keyword evidence="13" id="KW-0289">Folate biosynthesis</keyword>
<dbReference type="Pfam" id="PF08245">
    <property type="entry name" value="Mur_ligase_M"/>
    <property type="match status" value="1"/>
</dbReference>
<feature type="domain" description="Mur ligase central" evidence="20">
    <location>
        <begin position="69"/>
        <end position="250"/>
    </location>
</feature>
<dbReference type="PIRSF" id="PIRSF001563">
    <property type="entry name" value="Folylpolyglu_synth"/>
    <property type="match status" value="1"/>
</dbReference>
<name>A0A455VMZ1_9GAMM</name>
<dbReference type="Gene3D" id="3.90.190.20">
    <property type="entry name" value="Mur ligase, C-terminal domain"/>
    <property type="match status" value="1"/>
</dbReference>
<dbReference type="GO" id="GO:0005524">
    <property type="term" value="F:ATP binding"/>
    <property type="evidence" value="ECO:0007669"/>
    <property type="project" value="UniProtKB-KW"/>
</dbReference>
<comment type="catalytic activity">
    <reaction evidence="15">
        <text>10-formyltetrahydrofolyl-(gamma-L-Glu)(n) + L-glutamate + ATP = 10-formyltetrahydrofolyl-(gamma-L-Glu)(n+1) + ADP + phosphate + H(+)</text>
        <dbReference type="Rhea" id="RHEA:51904"/>
        <dbReference type="Rhea" id="RHEA-COMP:13088"/>
        <dbReference type="Rhea" id="RHEA-COMP:14300"/>
        <dbReference type="ChEBI" id="CHEBI:15378"/>
        <dbReference type="ChEBI" id="CHEBI:29985"/>
        <dbReference type="ChEBI" id="CHEBI:30616"/>
        <dbReference type="ChEBI" id="CHEBI:43474"/>
        <dbReference type="ChEBI" id="CHEBI:134413"/>
        <dbReference type="ChEBI" id="CHEBI:456216"/>
        <dbReference type="EC" id="6.3.2.17"/>
    </reaction>
</comment>
<evidence type="ECO:0000256" key="5">
    <source>
        <dbReference type="ARBA" id="ARBA00008276"/>
    </source>
</evidence>
<evidence type="ECO:0000313" key="21">
    <source>
        <dbReference type="EMBL" id="BBI92038.1"/>
    </source>
</evidence>
<dbReference type="EMBL" id="AP019531">
    <property type="protein sequence ID" value="BBI92038.1"/>
    <property type="molecule type" value="Genomic_DNA"/>
</dbReference>
<dbReference type="GO" id="GO:0005737">
    <property type="term" value="C:cytoplasm"/>
    <property type="evidence" value="ECO:0007669"/>
    <property type="project" value="TreeGrafter"/>
</dbReference>
<keyword evidence="10 18" id="KW-0547">Nucleotide-binding</keyword>
<dbReference type="InterPro" id="IPR013221">
    <property type="entry name" value="Mur_ligase_cen"/>
</dbReference>
<dbReference type="InterPro" id="IPR004101">
    <property type="entry name" value="Mur_ligase_C"/>
</dbReference>
<dbReference type="UniPathway" id="UPA00077">
    <property type="reaction ID" value="UER00157"/>
</dbReference>
<dbReference type="NCBIfam" id="TIGR01499">
    <property type="entry name" value="folC"/>
    <property type="match status" value="1"/>
</dbReference>
<evidence type="ECO:0000256" key="12">
    <source>
        <dbReference type="ARBA" id="ARBA00022842"/>
    </source>
</evidence>
<evidence type="ECO:0000259" key="20">
    <source>
        <dbReference type="Pfam" id="PF08245"/>
    </source>
</evidence>
<feature type="domain" description="Mur ligase C-terminal" evidence="19">
    <location>
        <begin position="303"/>
        <end position="420"/>
    </location>
</feature>
<accession>A0A455VMZ1</accession>
<evidence type="ECO:0000256" key="3">
    <source>
        <dbReference type="ARBA" id="ARBA00004799"/>
    </source>
</evidence>
<dbReference type="PANTHER" id="PTHR11136">
    <property type="entry name" value="FOLYLPOLYGLUTAMATE SYNTHASE-RELATED"/>
    <property type="match status" value="1"/>
</dbReference>
<dbReference type="PROSITE" id="PS01012">
    <property type="entry name" value="FOLYLPOLYGLU_SYNT_2"/>
    <property type="match status" value="1"/>
</dbReference>
<evidence type="ECO:0000256" key="16">
    <source>
        <dbReference type="ARBA" id="ARBA00049035"/>
    </source>
</evidence>
<comment type="catalytic activity">
    <reaction evidence="16">
        <text>(6R)-5,10-methylenetetrahydrofolyl-(gamma-L-Glu)(n) + L-glutamate + ATP = (6R)-5,10-methylenetetrahydrofolyl-(gamma-L-Glu)(n+1) + ADP + phosphate + H(+)</text>
        <dbReference type="Rhea" id="RHEA:51912"/>
        <dbReference type="Rhea" id="RHEA-COMP:13257"/>
        <dbReference type="Rhea" id="RHEA-COMP:13258"/>
        <dbReference type="ChEBI" id="CHEBI:15378"/>
        <dbReference type="ChEBI" id="CHEBI:29985"/>
        <dbReference type="ChEBI" id="CHEBI:30616"/>
        <dbReference type="ChEBI" id="CHEBI:43474"/>
        <dbReference type="ChEBI" id="CHEBI:136572"/>
        <dbReference type="ChEBI" id="CHEBI:456216"/>
        <dbReference type="EC" id="6.3.2.17"/>
    </reaction>
</comment>
<dbReference type="GO" id="GO:0046872">
    <property type="term" value="F:metal ion binding"/>
    <property type="evidence" value="ECO:0007669"/>
    <property type="project" value="UniProtKB-KW"/>
</dbReference>
<dbReference type="Pfam" id="PF02875">
    <property type="entry name" value="Mur_ligase_C"/>
    <property type="match status" value="1"/>
</dbReference>
<comment type="pathway">
    <text evidence="3">Cofactor biosynthesis; tetrahydrofolate biosynthesis; 7,8-dihydrofolate from 2-amino-4-hydroxy-6-hydroxymethyl-7,8-dihydropteridine diphosphate and 4-aminobenzoate: step 2/2.</text>
</comment>
<evidence type="ECO:0000256" key="8">
    <source>
        <dbReference type="ARBA" id="ARBA00022598"/>
    </source>
</evidence>
<comment type="similarity">
    <text evidence="5 18">Belongs to the folylpolyglutamate synthase family.</text>
</comment>
<evidence type="ECO:0000256" key="4">
    <source>
        <dbReference type="ARBA" id="ARBA00005150"/>
    </source>
</evidence>
<dbReference type="SUPFAM" id="SSF53623">
    <property type="entry name" value="MurD-like peptide ligases, catalytic domain"/>
    <property type="match status" value="1"/>
</dbReference>